<dbReference type="Proteomes" id="UP000594261">
    <property type="component" value="Chromosome 3"/>
</dbReference>
<feature type="region of interest" description="Disordered" evidence="2">
    <location>
        <begin position="129"/>
        <end position="150"/>
    </location>
</feature>
<keyword evidence="5" id="KW-1185">Reference proteome</keyword>
<evidence type="ECO:0000313" key="5">
    <source>
        <dbReference type="Proteomes" id="UP000594261"/>
    </source>
</evidence>
<dbReference type="SMART" id="SM00441">
    <property type="entry name" value="FF"/>
    <property type="match status" value="1"/>
</dbReference>
<dbReference type="Gene3D" id="1.10.10.440">
    <property type="entry name" value="FF domain"/>
    <property type="match status" value="3"/>
</dbReference>
<evidence type="ECO:0000256" key="2">
    <source>
        <dbReference type="SAM" id="MobiDB-lite"/>
    </source>
</evidence>
<dbReference type="FunFam" id="1.10.10.440:FF:000020">
    <property type="entry name" value="Pre-mRNA-processing protein 40C"/>
    <property type="match status" value="1"/>
</dbReference>
<dbReference type="InterPro" id="IPR002713">
    <property type="entry name" value="FF_domain"/>
</dbReference>
<dbReference type="Pfam" id="PF01846">
    <property type="entry name" value="FF"/>
    <property type="match status" value="1"/>
</dbReference>
<feature type="domain" description="FF" evidence="3">
    <location>
        <begin position="107"/>
        <end position="164"/>
    </location>
</feature>
<sequence>MLGRGEGKMVVVGRGKKGGCSSRTEEGGVVKDSLRNDPRYKSVKHEDREFLFNEYISELRAAEEESEREAKSKREEQEKLKEREREFRKRKEREEQEMERVRLKVRRKEAVSSFQALLVETIKDPLASWTESKPKLEKDPQARATNPDLDVSDTEKLFREHIKMLNERCAQEFRSLLAEVLTAEASAQDTENGKTVLNSWSTAKRLLKPDPRYNKIPRKEKEVLWRRYADEMLRKQKLALDQKEEKHVELKSRSSVDSGRFLSGSRTYERR</sequence>
<dbReference type="GO" id="GO:0070063">
    <property type="term" value="F:RNA polymerase binding"/>
    <property type="evidence" value="ECO:0007669"/>
    <property type="project" value="InterPro"/>
</dbReference>
<protein>
    <recommendedName>
        <fullName evidence="3">FF domain-containing protein</fullName>
    </recommendedName>
</protein>
<keyword evidence="1" id="KW-0677">Repeat</keyword>
<dbReference type="FunFam" id="1.10.10.440:FF:000028">
    <property type="entry name" value="Pre-mRNA-processing protein 40C"/>
    <property type="match status" value="1"/>
</dbReference>
<dbReference type="InParanoid" id="A0A7N2L8S8"/>
<feature type="compositionally biased region" description="Basic and acidic residues" evidence="2">
    <location>
        <begin position="23"/>
        <end position="37"/>
    </location>
</feature>
<evidence type="ECO:0000313" key="4">
    <source>
        <dbReference type="EnsemblPlants" id="QL03p043450:mrna"/>
    </source>
</evidence>
<feature type="region of interest" description="Disordered" evidence="2">
    <location>
        <begin position="61"/>
        <end position="102"/>
    </location>
</feature>
<dbReference type="EMBL" id="LRBV02000003">
    <property type="status" value="NOT_ANNOTATED_CDS"/>
    <property type="molecule type" value="Genomic_DNA"/>
</dbReference>
<dbReference type="GO" id="GO:0003712">
    <property type="term" value="F:transcription coregulator activity"/>
    <property type="evidence" value="ECO:0007669"/>
    <property type="project" value="TreeGrafter"/>
</dbReference>
<name>A0A7N2L8S8_QUELO</name>
<feature type="compositionally biased region" description="Basic and acidic residues" evidence="2">
    <location>
        <begin position="132"/>
        <end position="141"/>
    </location>
</feature>
<dbReference type="PROSITE" id="PS51676">
    <property type="entry name" value="FF"/>
    <property type="match status" value="1"/>
</dbReference>
<dbReference type="GO" id="GO:0005634">
    <property type="term" value="C:nucleus"/>
    <property type="evidence" value="ECO:0007669"/>
    <property type="project" value="TreeGrafter"/>
</dbReference>
<dbReference type="PANTHER" id="PTHR15377:SF3">
    <property type="entry name" value="WW DOMAIN-CONTAINING PROTEIN"/>
    <property type="match status" value="1"/>
</dbReference>
<dbReference type="PANTHER" id="PTHR15377">
    <property type="entry name" value="TRANSCRIPTION ELONGATION REGULATOR 1"/>
    <property type="match status" value="1"/>
</dbReference>
<dbReference type="SUPFAM" id="SSF81698">
    <property type="entry name" value="FF domain"/>
    <property type="match status" value="3"/>
</dbReference>
<dbReference type="Gramene" id="QL03p043450:mrna">
    <property type="protein sequence ID" value="QL03p043450:mrna"/>
    <property type="gene ID" value="QL03p043450"/>
</dbReference>
<evidence type="ECO:0000256" key="1">
    <source>
        <dbReference type="ARBA" id="ARBA00022737"/>
    </source>
</evidence>
<accession>A0A7N2L8S8</accession>
<dbReference type="AlphaFoldDB" id="A0A7N2L8S8"/>
<dbReference type="OMA" id="NERCAQE"/>
<reference evidence="4" key="2">
    <citation type="submission" date="2021-01" db="UniProtKB">
        <authorList>
            <consortium name="EnsemblPlants"/>
        </authorList>
    </citation>
    <scope>IDENTIFICATION</scope>
</reference>
<organism evidence="4 5">
    <name type="scientific">Quercus lobata</name>
    <name type="common">Valley oak</name>
    <dbReference type="NCBI Taxonomy" id="97700"/>
    <lineage>
        <taxon>Eukaryota</taxon>
        <taxon>Viridiplantae</taxon>
        <taxon>Streptophyta</taxon>
        <taxon>Embryophyta</taxon>
        <taxon>Tracheophyta</taxon>
        <taxon>Spermatophyta</taxon>
        <taxon>Magnoliopsida</taxon>
        <taxon>eudicotyledons</taxon>
        <taxon>Gunneridae</taxon>
        <taxon>Pentapetalae</taxon>
        <taxon>rosids</taxon>
        <taxon>fabids</taxon>
        <taxon>Fagales</taxon>
        <taxon>Fagaceae</taxon>
        <taxon>Quercus</taxon>
    </lineage>
</organism>
<dbReference type="EnsemblPlants" id="QL03p043450:mrna">
    <property type="protein sequence ID" value="QL03p043450:mrna"/>
    <property type="gene ID" value="QL03p043450"/>
</dbReference>
<evidence type="ECO:0000259" key="3">
    <source>
        <dbReference type="PROSITE" id="PS51676"/>
    </source>
</evidence>
<feature type="compositionally biased region" description="Basic and acidic residues" evidence="2">
    <location>
        <begin position="243"/>
        <end position="254"/>
    </location>
</feature>
<reference evidence="4 5" key="1">
    <citation type="journal article" date="2016" name="G3 (Bethesda)">
        <title>First Draft Assembly and Annotation of the Genome of a California Endemic Oak Quercus lobata Nee (Fagaceae).</title>
        <authorList>
            <person name="Sork V.L."/>
            <person name="Fitz-Gibbon S.T."/>
            <person name="Puiu D."/>
            <person name="Crepeau M."/>
            <person name="Gugger P.F."/>
            <person name="Sherman R."/>
            <person name="Stevens K."/>
            <person name="Langley C.H."/>
            <person name="Pellegrini M."/>
            <person name="Salzberg S.L."/>
        </authorList>
    </citation>
    <scope>NUCLEOTIDE SEQUENCE [LARGE SCALE GENOMIC DNA]</scope>
    <source>
        <strain evidence="4 5">cv. SW786</strain>
    </source>
</reference>
<feature type="region of interest" description="Disordered" evidence="2">
    <location>
        <begin position="1"/>
        <end position="37"/>
    </location>
</feature>
<dbReference type="InterPro" id="IPR036517">
    <property type="entry name" value="FF_domain_sf"/>
</dbReference>
<dbReference type="InterPro" id="IPR045148">
    <property type="entry name" value="TCRG1-like"/>
</dbReference>
<feature type="region of interest" description="Disordered" evidence="2">
    <location>
        <begin position="243"/>
        <end position="271"/>
    </location>
</feature>
<proteinExistence type="predicted"/>